<name>A0A0R1NQQ4_9LACO</name>
<dbReference type="InterPro" id="IPR014746">
    <property type="entry name" value="Gln_synth/guanido_kin_cat_dom"/>
</dbReference>
<protein>
    <recommendedName>
        <fullName evidence="2 9">Glutamate--cysteine ligase</fullName>
        <ecNumber evidence="2 9">6.3.2.2</ecNumber>
    </recommendedName>
</protein>
<evidence type="ECO:0000313" key="12">
    <source>
        <dbReference type="Proteomes" id="UP000051439"/>
    </source>
</evidence>
<evidence type="ECO:0000256" key="7">
    <source>
        <dbReference type="ARBA" id="ARBA00048819"/>
    </source>
</evidence>
<gene>
    <name evidence="11" type="ORF">FC98_GL002574</name>
</gene>
<dbReference type="AlphaFoldDB" id="A0A0R1NQQ4"/>
<dbReference type="PATRIC" id="fig|1423766.4.peg.2684"/>
<dbReference type="EMBL" id="AZEB01000007">
    <property type="protein sequence ID" value="KRL22438.1"/>
    <property type="molecule type" value="Genomic_DNA"/>
</dbReference>
<comment type="pathway">
    <text evidence="1 9">Sulfur metabolism; glutathione biosynthesis; glutathione from L-cysteine and L-glutamate: step 1/2.</text>
</comment>
<evidence type="ECO:0000256" key="5">
    <source>
        <dbReference type="ARBA" id="ARBA00022741"/>
    </source>
</evidence>
<keyword evidence="12" id="KW-1185">Reference proteome</keyword>
<dbReference type="GO" id="GO:0046872">
    <property type="term" value="F:metal ion binding"/>
    <property type="evidence" value="ECO:0007669"/>
    <property type="project" value="TreeGrafter"/>
</dbReference>
<dbReference type="UniPathway" id="UPA00142">
    <property type="reaction ID" value="UER00209"/>
</dbReference>
<comment type="caution">
    <text evidence="11">The sequence shown here is derived from an EMBL/GenBank/DDBJ whole genome shotgun (WGS) entry which is preliminary data.</text>
</comment>
<dbReference type="EC" id="6.3.2.2" evidence="2 9"/>
<feature type="domain" description="Glutamate--cysteine ligase" evidence="10">
    <location>
        <begin position="15"/>
        <end position="255"/>
    </location>
</feature>
<evidence type="ECO:0000256" key="4">
    <source>
        <dbReference type="ARBA" id="ARBA00022684"/>
    </source>
</evidence>
<sequence length="463" mass="52539">MEVIKMFSEIGQLIFDNEAVAKTSDFTMGLEIEMQRVDEMGNLSQEPYPAAAGDEQTNPWITNDFLETMSEVVTPPAAHALDAMHYLYSINTALRTALSPGELLWPLSMPPRLPKDKSKIPLAKMGPKKEAYLKEWLNRHGFSEGTPSGAHVNLSIDPHVFNLVADNMADRFSSHIELQNYLYTKIAQGFLRYRWVITYLFGASPIAEANYFEEGEGPTHPIRSIRQSSHGFGNKFTGDYTNVQHYVNQIENGVKAGKLISDYEFHGAVRFKGNTNLKELPKTGVNYLELRMLDLDPSSSVGIRTNTLRFFRLLASYFIMSPGLHPEDVNRVIARADEMNEEVSEEQPTAPSKYQAGARAFLQSLEMYANKIQLGPEYQEELDDLEDRIENPLTTPSAKLMTHVENGSLTNYALRRAKRYQESALQSIRPFKGFENKTRLSADELKHELFKGSWEPDQDKQRN</sequence>
<dbReference type="GO" id="GO:0005829">
    <property type="term" value="C:cytosol"/>
    <property type="evidence" value="ECO:0007669"/>
    <property type="project" value="TreeGrafter"/>
</dbReference>
<dbReference type="GO" id="GO:0005524">
    <property type="term" value="F:ATP binding"/>
    <property type="evidence" value="ECO:0007669"/>
    <property type="project" value="UniProtKB-KW"/>
</dbReference>
<reference evidence="11 12" key="1">
    <citation type="journal article" date="2015" name="Genome Announc.">
        <title>Expanding the biotechnology potential of lactobacilli through comparative genomics of 213 strains and associated genera.</title>
        <authorList>
            <person name="Sun Z."/>
            <person name="Harris H.M."/>
            <person name="McCann A."/>
            <person name="Guo C."/>
            <person name="Argimon S."/>
            <person name="Zhang W."/>
            <person name="Yang X."/>
            <person name="Jeffery I.B."/>
            <person name="Cooney J.C."/>
            <person name="Kagawa T.F."/>
            <person name="Liu W."/>
            <person name="Song Y."/>
            <person name="Salvetti E."/>
            <person name="Wrobel A."/>
            <person name="Rasinkangas P."/>
            <person name="Parkhill J."/>
            <person name="Rea M.C."/>
            <person name="O'Sullivan O."/>
            <person name="Ritari J."/>
            <person name="Douillard F.P."/>
            <person name="Paul Ross R."/>
            <person name="Yang R."/>
            <person name="Briner A.E."/>
            <person name="Felis G.E."/>
            <person name="de Vos W.M."/>
            <person name="Barrangou R."/>
            <person name="Klaenhammer T.R."/>
            <person name="Caufield P.W."/>
            <person name="Cui Y."/>
            <person name="Zhang H."/>
            <person name="O'Toole P.W."/>
        </authorList>
    </citation>
    <scope>NUCLEOTIDE SEQUENCE [LARGE SCALE GENOMIC DNA]</scope>
    <source>
        <strain evidence="11 12">DSM 19906</strain>
    </source>
</reference>
<evidence type="ECO:0000313" key="11">
    <source>
        <dbReference type="EMBL" id="KRL22438.1"/>
    </source>
</evidence>
<dbReference type="PANTHER" id="PTHR38761">
    <property type="entry name" value="GLUTAMATE--CYSTEINE LIGASE"/>
    <property type="match status" value="1"/>
</dbReference>
<dbReference type="InterPro" id="IPR007370">
    <property type="entry name" value="Glu_cys_ligase"/>
</dbReference>
<keyword evidence="3 8" id="KW-0436">Ligase</keyword>
<keyword evidence="4 8" id="KW-0317">Glutathione biosynthesis</keyword>
<comment type="catalytic activity">
    <reaction evidence="7 9">
        <text>L-cysteine + L-glutamate + ATP = gamma-L-glutamyl-L-cysteine + ADP + phosphate + H(+)</text>
        <dbReference type="Rhea" id="RHEA:13285"/>
        <dbReference type="ChEBI" id="CHEBI:15378"/>
        <dbReference type="ChEBI" id="CHEBI:29985"/>
        <dbReference type="ChEBI" id="CHEBI:30616"/>
        <dbReference type="ChEBI" id="CHEBI:35235"/>
        <dbReference type="ChEBI" id="CHEBI:43474"/>
        <dbReference type="ChEBI" id="CHEBI:58173"/>
        <dbReference type="ChEBI" id="CHEBI:456216"/>
        <dbReference type="EC" id="6.3.2.2"/>
    </reaction>
</comment>
<dbReference type="GO" id="GO:0004357">
    <property type="term" value="F:glutamate-cysteine ligase activity"/>
    <property type="evidence" value="ECO:0007669"/>
    <property type="project" value="UniProtKB-EC"/>
</dbReference>
<evidence type="ECO:0000256" key="8">
    <source>
        <dbReference type="RuleBase" id="RU003544"/>
    </source>
</evidence>
<dbReference type="InterPro" id="IPR006334">
    <property type="entry name" value="Glut_cys_ligase"/>
</dbReference>
<evidence type="ECO:0000256" key="6">
    <source>
        <dbReference type="ARBA" id="ARBA00022840"/>
    </source>
</evidence>
<dbReference type="SUPFAM" id="SSF55931">
    <property type="entry name" value="Glutamine synthetase/guanido kinase"/>
    <property type="match status" value="1"/>
</dbReference>
<evidence type="ECO:0000259" key="10">
    <source>
        <dbReference type="Pfam" id="PF04262"/>
    </source>
</evidence>
<comment type="similarity">
    <text evidence="8">Belongs to the glutamate--cysteine ligase type 1 family.</text>
</comment>
<evidence type="ECO:0000256" key="1">
    <source>
        <dbReference type="ARBA" id="ARBA00005006"/>
    </source>
</evidence>
<evidence type="ECO:0000256" key="9">
    <source>
        <dbReference type="RuleBase" id="RU004391"/>
    </source>
</evidence>
<organism evidence="11 12">
    <name type="scientific">Lentilactobacillus kisonensis DSM 19906 = JCM 15041</name>
    <dbReference type="NCBI Taxonomy" id="1423766"/>
    <lineage>
        <taxon>Bacteria</taxon>
        <taxon>Bacillati</taxon>
        <taxon>Bacillota</taxon>
        <taxon>Bacilli</taxon>
        <taxon>Lactobacillales</taxon>
        <taxon>Lactobacillaceae</taxon>
        <taxon>Lentilactobacillus</taxon>
    </lineage>
</organism>
<dbReference type="Pfam" id="PF04262">
    <property type="entry name" value="Glu_cys_ligase"/>
    <property type="match status" value="1"/>
</dbReference>
<dbReference type="Gene3D" id="3.30.590.20">
    <property type="match status" value="1"/>
</dbReference>
<evidence type="ECO:0000256" key="2">
    <source>
        <dbReference type="ARBA" id="ARBA00012220"/>
    </source>
</evidence>
<dbReference type="Proteomes" id="UP000051439">
    <property type="component" value="Unassembled WGS sequence"/>
</dbReference>
<keyword evidence="6" id="KW-0067">ATP-binding</keyword>
<dbReference type="GO" id="GO:0006750">
    <property type="term" value="P:glutathione biosynthetic process"/>
    <property type="evidence" value="ECO:0007669"/>
    <property type="project" value="UniProtKB-UniPathway"/>
</dbReference>
<dbReference type="PANTHER" id="PTHR38761:SF1">
    <property type="entry name" value="GLUTAMATE--CYSTEINE LIGASE"/>
    <property type="match status" value="1"/>
</dbReference>
<evidence type="ECO:0000256" key="3">
    <source>
        <dbReference type="ARBA" id="ARBA00022598"/>
    </source>
</evidence>
<keyword evidence="5" id="KW-0547">Nucleotide-binding</keyword>
<accession>A0A0R1NQQ4</accession>
<proteinExistence type="inferred from homology"/>